<dbReference type="InterPro" id="IPR012001">
    <property type="entry name" value="Thiamin_PyroP_enz_TPP-bd_dom"/>
</dbReference>
<dbReference type="Pfam" id="PF00205">
    <property type="entry name" value="TPP_enzyme_M"/>
    <property type="match status" value="1"/>
</dbReference>
<dbReference type="FunFam" id="3.40.50.970:FF:000007">
    <property type="entry name" value="Acetolactate synthase"/>
    <property type="match status" value="1"/>
</dbReference>
<keyword evidence="2 3" id="KW-0786">Thiamine pyrophosphate</keyword>
<evidence type="ECO:0000256" key="1">
    <source>
        <dbReference type="ARBA" id="ARBA00007812"/>
    </source>
</evidence>
<evidence type="ECO:0000259" key="4">
    <source>
        <dbReference type="Pfam" id="PF00205"/>
    </source>
</evidence>
<dbReference type="NCBIfam" id="NF006377">
    <property type="entry name" value="PRK08611.1"/>
    <property type="match status" value="1"/>
</dbReference>
<dbReference type="GO" id="GO:0030976">
    <property type="term" value="F:thiamine pyrophosphate binding"/>
    <property type="evidence" value="ECO:0007669"/>
    <property type="project" value="InterPro"/>
</dbReference>
<dbReference type="GeneID" id="65401542"/>
<feature type="domain" description="Thiamine pyrophosphate enzyme N-terminal TPP-binding" evidence="6">
    <location>
        <begin position="5"/>
        <end position="120"/>
    </location>
</feature>
<evidence type="ECO:0000256" key="3">
    <source>
        <dbReference type="RuleBase" id="RU362132"/>
    </source>
</evidence>
<dbReference type="CDD" id="cd07039">
    <property type="entry name" value="TPP_PYR_POX"/>
    <property type="match status" value="1"/>
</dbReference>
<evidence type="ECO:0000313" key="7">
    <source>
        <dbReference type="EMBL" id="TWH90795.1"/>
    </source>
</evidence>
<dbReference type="GO" id="GO:0000287">
    <property type="term" value="F:magnesium ion binding"/>
    <property type="evidence" value="ECO:0007669"/>
    <property type="project" value="InterPro"/>
</dbReference>
<dbReference type="Gene3D" id="3.40.50.1220">
    <property type="entry name" value="TPP-binding domain"/>
    <property type="match status" value="1"/>
</dbReference>
<dbReference type="Pfam" id="PF02776">
    <property type="entry name" value="TPP_enzyme_N"/>
    <property type="match status" value="1"/>
</dbReference>
<evidence type="ECO:0000259" key="5">
    <source>
        <dbReference type="Pfam" id="PF02775"/>
    </source>
</evidence>
<dbReference type="SUPFAM" id="SSF52467">
    <property type="entry name" value="DHS-like NAD/FAD-binding domain"/>
    <property type="match status" value="1"/>
</dbReference>
<dbReference type="PANTHER" id="PTHR42981:SF2">
    <property type="entry name" value="PYRUVATE DEHYDROGENASE [UBIQUINONE]"/>
    <property type="match status" value="1"/>
</dbReference>
<dbReference type="PANTHER" id="PTHR42981">
    <property type="entry name" value="PYRUVATE DEHYDROGENASE [UBIQUINONE]"/>
    <property type="match status" value="1"/>
</dbReference>
<dbReference type="CDD" id="cd02014">
    <property type="entry name" value="TPP_POX"/>
    <property type="match status" value="1"/>
</dbReference>
<accession>A0A562K6G0</accession>
<comment type="caution">
    <text evidence="7">The sequence shown here is derived from an EMBL/GenBank/DDBJ whole genome shotgun (WGS) entry which is preliminary data.</text>
</comment>
<dbReference type="InterPro" id="IPR000399">
    <property type="entry name" value="TPP-bd_CS"/>
</dbReference>
<dbReference type="AlphaFoldDB" id="A0A562K6G0"/>
<dbReference type="Pfam" id="PF02775">
    <property type="entry name" value="TPP_enzyme_C"/>
    <property type="match status" value="1"/>
</dbReference>
<proteinExistence type="inferred from homology"/>
<dbReference type="InterPro" id="IPR029035">
    <property type="entry name" value="DHS-like_NAD/FAD-binding_dom"/>
</dbReference>
<name>A0A562K6G0_9BACI</name>
<dbReference type="PROSITE" id="PS00187">
    <property type="entry name" value="TPP_ENZYMES"/>
    <property type="match status" value="1"/>
</dbReference>
<protein>
    <submittedName>
        <fullName evidence="7">Pyruvate oxidase</fullName>
    </submittedName>
</protein>
<dbReference type="InterPro" id="IPR029061">
    <property type="entry name" value="THDP-binding"/>
</dbReference>
<keyword evidence="8" id="KW-1185">Reference proteome</keyword>
<dbReference type="InterPro" id="IPR047211">
    <property type="entry name" value="POXB-like"/>
</dbReference>
<reference evidence="7 8" key="1">
    <citation type="journal article" date="2015" name="Stand. Genomic Sci.">
        <title>Genomic Encyclopedia of Bacterial and Archaeal Type Strains, Phase III: the genomes of soil and plant-associated and newly described type strains.</title>
        <authorList>
            <person name="Whitman W.B."/>
            <person name="Woyke T."/>
            <person name="Klenk H.P."/>
            <person name="Zhou Y."/>
            <person name="Lilburn T.G."/>
            <person name="Beck B.J."/>
            <person name="De Vos P."/>
            <person name="Vandamme P."/>
            <person name="Eisen J.A."/>
            <person name="Garrity G."/>
            <person name="Hugenholtz P."/>
            <person name="Kyrpides N.C."/>
        </authorList>
    </citation>
    <scope>NUCLEOTIDE SEQUENCE [LARGE SCALE GENOMIC DNA]</scope>
    <source>
        <strain evidence="7 8">CGMCC 1.10115</strain>
    </source>
</reference>
<dbReference type="InterPro" id="IPR047212">
    <property type="entry name" value="TPP_POXB-like"/>
</dbReference>
<evidence type="ECO:0000256" key="2">
    <source>
        <dbReference type="ARBA" id="ARBA00023052"/>
    </source>
</evidence>
<dbReference type="RefSeq" id="WP_144539097.1">
    <property type="nucleotide sequence ID" value="NZ_CBCSDC010000019.1"/>
</dbReference>
<dbReference type="SUPFAM" id="SSF52518">
    <property type="entry name" value="Thiamin diphosphate-binding fold (THDP-binding)"/>
    <property type="match status" value="2"/>
</dbReference>
<dbReference type="Proteomes" id="UP000318667">
    <property type="component" value="Unassembled WGS sequence"/>
</dbReference>
<dbReference type="EMBL" id="VLKI01000001">
    <property type="protein sequence ID" value="TWH90795.1"/>
    <property type="molecule type" value="Genomic_DNA"/>
</dbReference>
<dbReference type="InterPro" id="IPR011766">
    <property type="entry name" value="TPP_enzyme_TPP-bd"/>
</dbReference>
<keyword evidence="7" id="KW-0670">Pyruvate</keyword>
<feature type="domain" description="Thiamine pyrophosphate enzyme TPP-binding" evidence="5">
    <location>
        <begin position="381"/>
        <end position="526"/>
    </location>
</feature>
<sequence>MFRKKAGDAMMDMLIEWGVDHIYGMPGDSINSLIESIRKRKEQLNFVQVRHEEAGALAAASYAKLTGKLGVCMGIAGPGAIHLLNGLYDAKLDKVPVLAIAGQVETDLMGSDFFQEVDLANLFKDVAVYSQTVMSAEQLPTVVNQAVRAAYDKKGVSVLIIPDDIPKMEIERGARVTSSTLVQSDQIPQQQDIQQAEKLLNKAEKPIILAGKGAKGARDSLIRLAEKLNAPIVLTLPGKGIVPDDHPLSLGGLGLLGTKPATLAMEEADTLIMVGTSFPFTGFLPENAKTIHIDKDPSQIGKRYPVDVGLAGDSELTLSMLTGLIQTPNDGAFLQKYQSQMNDWWTRLKEQEADNSVPIKPQRVIGALQQVAADDAILSVDVGNVTVWMARHFKMRNQKFITSGWLATLGCGLPGAIAGRIAYPHKQVFAICGDGGFQMMMNDFVTAVKYDLPMVCIVFNNHKIAMIKFEQEVMGNAEFGTNLQNPDFARYADICGGIGYRVEHPDDILPALEKAVSGRKPCIIDVVVDANEAPLPAKITFAQMTGYARHMVKELFQEGTIHKPPL</sequence>
<evidence type="ECO:0000313" key="8">
    <source>
        <dbReference type="Proteomes" id="UP000318667"/>
    </source>
</evidence>
<dbReference type="OrthoDB" id="4494979at2"/>
<dbReference type="GO" id="GO:0003824">
    <property type="term" value="F:catalytic activity"/>
    <property type="evidence" value="ECO:0007669"/>
    <property type="project" value="InterPro"/>
</dbReference>
<evidence type="ECO:0000259" key="6">
    <source>
        <dbReference type="Pfam" id="PF02776"/>
    </source>
</evidence>
<gene>
    <name evidence="7" type="ORF">IQ19_00245</name>
</gene>
<dbReference type="InterPro" id="IPR047210">
    <property type="entry name" value="TPP_PYR_POXB-like"/>
</dbReference>
<dbReference type="InterPro" id="IPR012000">
    <property type="entry name" value="Thiamin_PyroP_enz_cen_dom"/>
</dbReference>
<organism evidence="7 8">
    <name type="scientific">Cytobacillus oceanisediminis</name>
    <dbReference type="NCBI Taxonomy" id="665099"/>
    <lineage>
        <taxon>Bacteria</taxon>
        <taxon>Bacillati</taxon>
        <taxon>Bacillota</taxon>
        <taxon>Bacilli</taxon>
        <taxon>Bacillales</taxon>
        <taxon>Bacillaceae</taxon>
        <taxon>Cytobacillus</taxon>
    </lineage>
</organism>
<feature type="domain" description="Thiamine pyrophosphate enzyme central" evidence="4">
    <location>
        <begin position="193"/>
        <end position="321"/>
    </location>
</feature>
<comment type="similarity">
    <text evidence="1 3">Belongs to the TPP enzyme family.</text>
</comment>
<dbReference type="Gene3D" id="3.40.50.970">
    <property type="match status" value="2"/>
</dbReference>